<dbReference type="Gene3D" id="3.30.450.30">
    <property type="entry name" value="Dynein light chain 2a, cytoplasmic"/>
    <property type="match status" value="1"/>
</dbReference>
<evidence type="ECO:0000256" key="6">
    <source>
        <dbReference type="ARBA" id="ARBA00023203"/>
    </source>
</evidence>
<proteinExistence type="inferred from homology"/>
<dbReference type="PRINTS" id="PR01640">
    <property type="entry name" value="PROFILINPLNT"/>
</dbReference>
<keyword evidence="7" id="KW-0206">Cytoskeleton</keyword>
<dbReference type="EMBL" id="JADGMS010000003">
    <property type="protein sequence ID" value="KAF9685206.1"/>
    <property type="molecule type" value="Genomic_DNA"/>
</dbReference>
<accession>A0A835N375</accession>
<name>A0A835N375_9ROSI</name>
<dbReference type="PANTHER" id="PTHR15367:SF2">
    <property type="entry name" value="DNA-DIRECTED RNA POLYMERASE III SUBUNIT"/>
    <property type="match status" value="1"/>
</dbReference>
<comment type="similarity">
    <text evidence="3">Belongs to the eukaryotic RPC7 RNA polymerase subunit family.</text>
</comment>
<dbReference type="CDD" id="cd00148">
    <property type="entry name" value="PROF"/>
    <property type="match status" value="1"/>
</dbReference>
<dbReference type="GO" id="GO:0005666">
    <property type="term" value="C:RNA polymerase III complex"/>
    <property type="evidence" value="ECO:0007669"/>
    <property type="project" value="TreeGrafter"/>
</dbReference>
<evidence type="ECO:0000256" key="1">
    <source>
        <dbReference type="ARBA" id="ARBA00004123"/>
    </source>
</evidence>
<comment type="similarity">
    <text evidence="4 9">Belongs to the profilin family.</text>
</comment>
<dbReference type="GO" id="GO:0003779">
    <property type="term" value="F:actin binding"/>
    <property type="evidence" value="ECO:0007669"/>
    <property type="project" value="UniProtKB-KW"/>
</dbReference>
<comment type="caution">
    <text evidence="11">The sequence shown here is derived from an EMBL/GenBank/DDBJ whole genome shotgun (WGS) entry which is preliminary data.</text>
</comment>
<organism evidence="11 12">
    <name type="scientific">Salix dunnii</name>
    <dbReference type="NCBI Taxonomy" id="1413687"/>
    <lineage>
        <taxon>Eukaryota</taxon>
        <taxon>Viridiplantae</taxon>
        <taxon>Streptophyta</taxon>
        <taxon>Embryophyta</taxon>
        <taxon>Tracheophyta</taxon>
        <taxon>Spermatophyta</taxon>
        <taxon>Magnoliopsida</taxon>
        <taxon>eudicotyledons</taxon>
        <taxon>Gunneridae</taxon>
        <taxon>Pentapetalae</taxon>
        <taxon>rosids</taxon>
        <taxon>fabids</taxon>
        <taxon>Malpighiales</taxon>
        <taxon>Salicaceae</taxon>
        <taxon>Saliceae</taxon>
        <taxon>Salix</taxon>
    </lineage>
</organism>
<evidence type="ECO:0000256" key="3">
    <source>
        <dbReference type="ARBA" id="ARBA00008352"/>
    </source>
</evidence>
<dbReference type="InterPro" id="IPR036140">
    <property type="entry name" value="PFN_sf"/>
</dbReference>
<protein>
    <recommendedName>
        <fullName evidence="9">Profilin</fullName>
    </recommendedName>
</protein>
<dbReference type="PRINTS" id="PR00392">
    <property type="entry name" value="PROFILIN"/>
</dbReference>
<dbReference type="AlphaFoldDB" id="A0A835N375"/>
<evidence type="ECO:0000256" key="8">
    <source>
        <dbReference type="ARBA" id="ARBA00023242"/>
    </source>
</evidence>
<keyword evidence="8" id="KW-0539">Nucleus</keyword>
<feature type="region of interest" description="Disordered" evidence="10">
    <location>
        <begin position="186"/>
        <end position="220"/>
    </location>
</feature>
<dbReference type="SUPFAM" id="SSF55770">
    <property type="entry name" value="Profilin (actin-binding protein)"/>
    <property type="match status" value="1"/>
</dbReference>
<dbReference type="Pfam" id="PF00235">
    <property type="entry name" value="Profilin"/>
    <property type="match status" value="1"/>
</dbReference>
<evidence type="ECO:0000313" key="11">
    <source>
        <dbReference type="EMBL" id="KAF9685206.1"/>
    </source>
</evidence>
<evidence type="ECO:0000256" key="5">
    <source>
        <dbReference type="ARBA" id="ARBA00022490"/>
    </source>
</evidence>
<evidence type="ECO:0000256" key="10">
    <source>
        <dbReference type="SAM" id="MobiDB-lite"/>
    </source>
</evidence>
<dbReference type="PANTHER" id="PTHR15367">
    <property type="entry name" value="DNA-DIRECTED RNA POLYMERASE III"/>
    <property type="match status" value="1"/>
</dbReference>
<dbReference type="OrthoDB" id="2018787at2759"/>
<dbReference type="FunFam" id="3.30.450.30:FF:000001">
    <property type="entry name" value="Profilin"/>
    <property type="match status" value="1"/>
</dbReference>
<feature type="compositionally biased region" description="Basic and acidic residues" evidence="10">
    <location>
        <begin position="186"/>
        <end position="200"/>
    </location>
</feature>
<keyword evidence="12" id="KW-1185">Reference proteome</keyword>
<dbReference type="GO" id="GO:0005856">
    <property type="term" value="C:cytoskeleton"/>
    <property type="evidence" value="ECO:0007669"/>
    <property type="project" value="UniProtKB-SubCell"/>
</dbReference>
<keyword evidence="5" id="KW-0963">Cytoplasm</keyword>
<feature type="compositionally biased region" description="Acidic residues" evidence="10">
    <location>
        <begin position="201"/>
        <end position="220"/>
    </location>
</feature>
<evidence type="ECO:0000313" key="12">
    <source>
        <dbReference type="Proteomes" id="UP000657918"/>
    </source>
</evidence>
<evidence type="ECO:0000256" key="9">
    <source>
        <dbReference type="RuleBase" id="RU003909"/>
    </source>
</evidence>
<dbReference type="SMART" id="SM00392">
    <property type="entry name" value="PROF"/>
    <property type="match status" value="1"/>
</dbReference>
<dbReference type="Pfam" id="PF11705">
    <property type="entry name" value="RNA_pol_3_Rpc31"/>
    <property type="match status" value="1"/>
</dbReference>
<comment type="subcellular location">
    <subcellularLocation>
        <location evidence="2">Cytoplasm</location>
        <location evidence="2">Cytoskeleton</location>
    </subcellularLocation>
    <subcellularLocation>
        <location evidence="1">Nucleus</location>
    </subcellularLocation>
</comment>
<evidence type="ECO:0000256" key="7">
    <source>
        <dbReference type="ARBA" id="ARBA00023212"/>
    </source>
</evidence>
<keyword evidence="6 9" id="KW-0009">Actin-binding</keyword>
<dbReference type="Proteomes" id="UP000657918">
    <property type="component" value="Unassembled WGS sequence"/>
</dbReference>
<evidence type="ECO:0000256" key="4">
    <source>
        <dbReference type="ARBA" id="ARBA00010058"/>
    </source>
</evidence>
<dbReference type="InterPro" id="IPR005455">
    <property type="entry name" value="PFN_euk"/>
</dbReference>
<gene>
    <name evidence="11" type="ORF">SADUNF_Sadunf03G0030500</name>
</gene>
<dbReference type="GO" id="GO:0006383">
    <property type="term" value="P:transcription by RNA polymerase III"/>
    <property type="evidence" value="ECO:0007669"/>
    <property type="project" value="InterPro"/>
</dbReference>
<reference evidence="11 12" key="1">
    <citation type="submission" date="2020-10" db="EMBL/GenBank/DDBJ databases">
        <title>Plant Genome Project.</title>
        <authorList>
            <person name="Zhang R.-G."/>
        </authorList>
    </citation>
    <scope>NUCLEOTIDE SEQUENCE [LARGE SCALE GENOMIC DNA]</scope>
    <source>
        <strain evidence="11">FAFU-HL-1</strain>
        <tissue evidence="11">Leaf</tissue>
    </source>
</reference>
<dbReference type="InterPro" id="IPR048278">
    <property type="entry name" value="PFN"/>
</dbReference>
<sequence length="385" mass="44297">MAYRGRGRGRGRFGGGGGFSYARQEPFDLFPKCNGMSYFMLFSLKKKILLFQEIELPDPKNVKEERALVVWNSRLTNYFKSSPCYLEEIVSKEIQSMDIERFSDRGKRRITSEHDSLDQFLQLTSKNFPKELIGGLPSEITKYESYACFMLVYKLPPLCLNRKRPNKKVKWTADLRKLDDYEKRELMYEGQTEKGQMEKKEEEEEEDEDELEEPDDEYDDGDYNQHTDIFNFFYMQLDILLDLEGATWSVELADEEYTTTCHHMVLFPKNKYEEKASEEKENVTGTHYSIAGCLQFKPEEISSIMKDFDEPGSLAPTGLHLGGTKYMVIQGEPGAVIRGKKGSGGITVKKTAQALIFGIYDEPLTPGQCNMIVERLGDYLLDQGL</sequence>
<dbReference type="InterPro" id="IPR024661">
    <property type="entry name" value="RNA_pol_III_Rpc31"/>
</dbReference>
<evidence type="ECO:0000256" key="2">
    <source>
        <dbReference type="ARBA" id="ARBA00004245"/>
    </source>
</evidence>